<accession>A0A8H4Q196</accession>
<evidence type="ECO:0000256" key="1">
    <source>
        <dbReference type="SAM" id="SignalP"/>
    </source>
</evidence>
<dbReference type="EMBL" id="JAACLJ010000008">
    <property type="protein sequence ID" value="KAF4581840.1"/>
    <property type="molecule type" value="Genomic_DNA"/>
</dbReference>
<sequence length="252" mass="25923">MKYDSAMMGLALAMPALVQAGEPSLVELCADRCIDAFKACRNTPNVNMAQCNSDYTRCLGFSPFSGTVMATPTACSPSRISTSSASSNATSTQAASKACEDKFNACRSKPGANISTCSSEKAACLAADRQSTSSATYPTPTSKKDNGVKACEDKFNGCRGKPGANISTCASERAACLAECAKKPAPTSSTKYSSSTTPTSTTAYAGTTTYASTTTTTSASQSPTIVYVAGGVSVEPSFAYWTMGLGALMLLL</sequence>
<evidence type="ECO:0000313" key="2">
    <source>
        <dbReference type="EMBL" id="KAF4581840.1"/>
    </source>
</evidence>
<dbReference type="OrthoDB" id="3836772at2759"/>
<dbReference type="Proteomes" id="UP000562929">
    <property type="component" value="Unassembled WGS sequence"/>
</dbReference>
<protein>
    <submittedName>
        <fullName evidence="2">Cell wall glycoprotein</fullName>
    </submittedName>
</protein>
<keyword evidence="1" id="KW-0732">Signal</keyword>
<feature type="chain" id="PRO_5034094387" evidence="1">
    <location>
        <begin position="21"/>
        <end position="252"/>
    </location>
</feature>
<name>A0A8H4Q196_9HYPO</name>
<gene>
    <name evidence="2" type="ORF">GQ602_006464</name>
</gene>
<dbReference type="AlphaFoldDB" id="A0A8H4Q196"/>
<feature type="signal peptide" evidence="1">
    <location>
        <begin position="1"/>
        <end position="20"/>
    </location>
</feature>
<reference evidence="2 3" key="1">
    <citation type="journal article" date="2020" name="G3 (Bethesda)">
        <title>Genetic Underpinnings of Host Manipulation by Ophiocordyceps as Revealed by Comparative Transcriptomics.</title>
        <authorList>
            <person name="Will I."/>
            <person name="Das B."/>
            <person name="Trinh T."/>
            <person name="Brachmann A."/>
            <person name="Ohm R.A."/>
            <person name="de Bekker C."/>
        </authorList>
    </citation>
    <scope>NUCLEOTIDE SEQUENCE [LARGE SCALE GENOMIC DNA]</scope>
    <source>
        <strain evidence="2 3">EC05</strain>
    </source>
</reference>
<organism evidence="2 3">
    <name type="scientific">Ophiocordyceps camponoti-floridani</name>
    <dbReference type="NCBI Taxonomy" id="2030778"/>
    <lineage>
        <taxon>Eukaryota</taxon>
        <taxon>Fungi</taxon>
        <taxon>Dikarya</taxon>
        <taxon>Ascomycota</taxon>
        <taxon>Pezizomycotina</taxon>
        <taxon>Sordariomycetes</taxon>
        <taxon>Hypocreomycetidae</taxon>
        <taxon>Hypocreales</taxon>
        <taxon>Ophiocordycipitaceae</taxon>
        <taxon>Ophiocordyceps</taxon>
    </lineage>
</organism>
<comment type="caution">
    <text evidence="2">The sequence shown here is derived from an EMBL/GenBank/DDBJ whole genome shotgun (WGS) entry which is preliminary data.</text>
</comment>
<keyword evidence="3" id="KW-1185">Reference proteome</keyword>
<proteinExistence type="predicted"/>
<evidence type="ECO:0000313" key="3">
    <source>
        <dbReference type="Proteomes" id="UP000562929"/>
    </source>
</evidence>